<dbReference type="AlphaFoldDB" id="A0A017STZ4"/>
<keyword evidence="15" id="KW-1185">Reference proteome</keyword>
<dbReference type="EMBL" id="ASRX01000142">
    <property type="protein sequence ID" value="EYF00035.1"/>
    <property type="molecule type" value="Genomic_DNA"/>
</dbReference>
<evidence type="ECO:0000259" key="13">
    <source>
        <dbReference type="Pfam" id="PF02782"/>
    </source>
</evidence>
<dbReference type="PIRSF" id="PIRSF000538">
    <property type="entry name" value="GlpK"/>
    <property type="match status" value="1"/>
</dbReference>
<dbReference type="eggNOG" id="COG0554">
    <property type="taxonomic scope" value="Bacteria"/>
</dbReference>
<dbReference type="PANTHER" id="PTHR10196">
    <property type="entry name" value="SUGAR KINASE"/>
    <property type="match status" value="1"/>
</dbReference>
<accession>A0A017STZ4</accession>
<evidence type="ECO:0000313" key="15">
    <source>
        <dbReference type="Proteomes" id="UP000019678"/>
    </source>
</evidence>
<evidence type="ECO:0000256" key="2">
    <source>
        <dbReference type="ARBA" id="ARBA00009156"/>
    </source>
</evidence>
<dbReference type="FunFam" id="3.30.420.40:FF:000007">
    <property type="entry name" value="Glycerol kinase"/>
    <property type="match status" value="1"/>
</dbReference>
<comment type="similarity">
    <text evidence="2 11">Belongs to the FGGY kinase family.</text>
</comment>
<dbReference type="NCBIfam" id="NF000756">
    <property type="entry name" value="PRK00047.1"/>
    <property type="match status" value="1"/>
</dbReference>
<evidence type="ECO:0000256" key="9">
    <source>
        <dbReference type="ARBA" id="ARBA00043149"/>
    </source>
</evidence>
<dbReference type="FunFam" id="3.30.420.40:FF:000008">
    <property type="entry name" value="Glycerol kinase"/>
    <property type="match status" value="1"/>
</dbReference>
<dbReference type="InterPro" id="IPR000577">
    <property type="entry name" value="Carb_kinase_FGGY"/>
</dbReference>
<evidence type="ECO:0000256" key="8">
    <source>
        <dbReference type="ARBA" id="ARBA00022840"/>
    </source>
</evidence>
<evidence type="ECO:0000256" key="6">
    <source>
        <dbReference type="ARBA" id="ARBA00022777"/>
    </source>
</evidence>
<evidence type="ECO:0000313" key="14">
    <source>
        <dbReference type="EMBL" id="EYF00035.1"/>
    </source>
</evidence>
<keyword evidence="7" id="KW-0319">Glycerol metabolism</keyword>
<dbReference type="CDD" id="cd07786">
    <property type="entry name" value="FGGY_EcGK_like"/>
    <property type="match status" value="1"/>
</dbReference>
<dbReference type="PROSITE" id="PS00445">
    <property type="entry name" value="FGGY_KINASES_2"/>
    <property type="match status" value="1"/>
</dbReference>
<dbReference type="PANTHER" id="PTHR10196:SF69">
    <property type="entry name" value="GLYCEROL KINASE"/>
    <property type="match status" value="1"/>
</dbReference>
<dbReference type="InterPro" id="IPR018485">
    <property type="entry name" value="FGGY_C"/>
</dbReference>
<dbReference type="EC" id="2.7.1.30" evidence="3"/>
<comment type="caution">
    <text evidence="14">The sequence shown here is derived from an EMBL/GenBank/DDBJ whole genome shotgun (WGS) entry which is preliminary data.</text>
</comment>
<dbReference type="Gene3D" id="3.30.420.40">
    <property type="match status" value="2"/>
</dbReference>
<protein>
    <recommendedName>
        <fullName evidence="3">glycerol kinase</fullName>
        <ecNumber evidence="3">2.7.1.30</ecNumber>
    </recommendedName>
    <alternativeName>
        <fullName evidence="9">ATP:glycerol 3-phosphotransferase</fullName>
    </alternativeName>
</protein>
<dbReference type="PROSITE" id="PS00933">
    <property type="entry name" value="FGGY_KINASES_1"/>
    <property type="match status" value="1"/>
</dbReference>
<feature type="domain" description="Carbohydrate kinase FGGY C-terminal" evidence="13">
    <location>
        <begin position="267"/>
        <end position="455"/>
    </location>
</feature>
<keyword evidence="5" id="KW-0547">Nucleotide-binding</keyword>
<dbReference type="InterPro" id="IPR005999">
    <property type="entry name" value="Glycerol_kin"/>
</dbReference>
<evidence type="ECO:0000256" key="10">
    <source>
        <dbReference type="ARBA" id="ARBA00052101"/>
    </source>
</evidence>
<name>A0A017STZ4_9BACT</name>
<reference evidence="14 15" key="1">
    <citation type="submission" date="2013-05" db="EMBL/GenBank/DDBJ databases">
        <title>Genome assembly of Chondromyces apiculatus DSM 436.</title>
        <authorList>
            <person name="Sharma G."/>
            <person name="Khatri I."/>
            <person name="Kaur C."/>
            <person name="Mayilraj S."/>
            <person name="Subramanian S."/>
        </authorList>
    </citation>
    <scope>NUCLEOTIDE SEQUENCE [LARGE SCALE GENOMIC DNA]</scope>
    <source>
        <strain evidence="14 15">DSM 436</strain>
    </source>
</reference>
<dbReference type="InterPro" id="IPR018484">
    <property type="entry name" value="FGGY_N"/>
</dbReference>
<dbReference type="GO" id="GO:0019563">
    <property type="term" value="P:glycerol catabolic process"/>
    <property type="evidence" value="ECO:0007669"/>
    <property type="project" value="TreeGrafter"/>
</dbReference>
<evidence type="ECO:0000256" key="1">
    <source>
        <dbReference type="ARBA" id="ARBA00005190"/>
    </source>
</evidence>
<dbReference type="OrthoDB" id="9805576at2"/>
<dbReference type="NCBIfam" id="TIGR01311">
    <property type="entry name" value="glycerol_kin"/>
    <property type="match status" value="1"/>
</dbReference>
<gene>
    <name evidence="14" type="ORF">CAP_1613</name>
</gene>
<evidence type="ECO:0000256" key="5">
    <source>
        <dbReference type="ARBA" id="ARBA00022741"/>
    </source>
</evidence>
<evidence type="ECO:0000256" key="4">
    <source>
        <dbReference type="ARBA" id="ARBA00022679"/>
    </source>
</evidence>
<dbReference type="GO" id="GO:0005829">
    <property type="term" value="C:cytosol"/>
    <property type="evidence" value="ECO:0007669"/>
    <property type="project" value="TreeGrafter"/>
</dbReference>
<dbReference type="Pfam" id="PF00370">
    <property type="entry name" value="FGGY_N"/>
    <property type="match status" value="1"/>
</dbReference>
<sequence length="506" mass="54085">MDADLLLAIDQGTTGTTALIMEASGATRGRATREFRQHFPAPGLVEHDPDEIWESVGDAVREALATAGVRGERIRAIGITNQRETTVVWERRSGRPIHRAIVWQDRRTADRCAALRAAGHEPTVKATTGLVLDPYFSGTKLAWILDHVGGARARAEAGDLAFGTIDSFLVWRLSGDAQSGGEAVHATDVTNASRTLLMSLETLDWDERMLRMLGVPRAMLPRIVGSAERVAVTRNVPHLPDGIPIAGIAGDQQAALFGQACFGVGEAKCTYGTGAFALVNVGGKPLHSRFGLLTSVGWRIGDEVVFVLEGSAFIAGAAVQWLRDGLGVIERASDIEALARQVPSSDGVMFVPAMSGLGAPYWDPEARGLICGMTRGTTKAHLARATLEGIAHEVADLLGAMAEDLGQPLLRMRVDGGAAANDLLMQFQADAANITIDRPTELESTARGAAMLAGVGVGMFQNKSDAAQMAKLQRTFWVEMDEAERAAHRQRWAEAVSRSRSSVPRG</sequence>
<comment type="catalytic activity">
    <reaction evidence="10">
        <text>glycerol + ATP = sn-glycerol 3-phosphate + ADP + H(+)</text>
        <dbReference type="Rhea" id="RHEA:21644"/>
        <dbReference type="ChEBI" id="CHEBI:15378"/>
        <dbReference type="ChEBI" id="CHEBI:17754"/>
        <dbReference type="ChEBI" id="CHEBI:30616"/>
        <dbReference type="ChEBI" id="CHEBI:57597"/>
        <dbReference type="ChEBI" id="CHEBI:456216"/>
        <dbReference type="EC" id="2.7.1.30"/>
    </reaction>
</comment>
<dbReference type="GO" id="GO:0004370">
    <property type="term" value="F:glycerol kinase activity"/>
    <property type="evidence" value="ECO:0007669"/>
    <property type="project" value="UniProtKB-EC"/>
</dbReference>
<comment type="pathway">
    <text evidence="1">Polyol metabolism; glycerol degradation via glycerol kinase pathway; sn-glycerol 3-phosphate from glycerol: step 1/1.</text>
</comment>
<evidence type="ECO:0000259" key="12">
    <source>
        <dbReference type="Pfam" id="PF00370"/>
    </source>
</evidence>
<proteinExistence type="inferred from homology"/>
<dbReference type="GO" id="GO:0006072">
    <property type="term" value="P:glycerol-3-phosphate metabolic process"/>
    <property type="evidence" value="ECO:0007669"/>
    <property type="project" value="InterPro"/>
</dbReference>
<organism evidence="14 15">
    <name type="scientific">Chondromyces apiculatus DSM 436</name>
    <dbReference type="NCBI Taxonomy" id="1192034"/>
    <lineage>
        <taxon>Bacteria</taxon>
        <taxon>Pseudomonadati</taxon>
        <taxon>Myxococcota</taxon>
        <taxon>Polyangia</taxon>
        <taxon>Polyangiales</taxon>
        <taxon>Polyangiaceae</taxon>
        <taxon>Chondromyces</taxon>
    </lineage>
</organism>
<dbReference type="STRING" id="1192034.CAP_1613"/>
<evidence type="ECO:0000256" key="11">
    <source>
        <dbReference type="RuleBase" id="RU003733"/>
    </source>
</evidence>
<keyword evidence="4 11" id="KW-0808">Transferase</keyword>
<feature type="domain" description="Carbohydrate kinase FGGY N-terminal" evidence="12">
    <location>
        <begin position="6"/>
        <end position="258"/>
    </location>
</feature>
<dbReference type="SUPFAM" id="SSF53067">
    <property type="entry name" value="Actin-like ATPase domain"/>
    <property type="match status" value="2"/>
</dbReference>
<keyword evidence="6 11" id="KW-0418">Kinase</keyword>
<dbReference type="InterPro" id="IPR018483">
    <property type="entry name" value="Carb_kinase_FGGY_CS"/>
</dbReference>
<keyword evidence="8" id="KW-0067">ATP-binding</keyword>
<dbReference type="InterPro" id="IPR043129">
    <property type="entry name" value="ATPase_NBD"/>
</dbReference>
<evidence type="ECO:0000256" key="3">
    <source>
        <dbReference type="ARBA" id="ARBA00012099"/>
    </source>
</evidence>
<dbReference type="Proteomes" id="UP000019678">
    <property type="component" value="Unassembled WGS sequence"/>
</dbReference>
<dbReference type="Pfam" id="PF02782">
    <property type="entry name" value="FGGY_C"/>
    <property type="match status" value="1"/>
</dbReference>
<evidence type="ECO:0000256" key="7">
    <source>
        <dbReference type="ARBA" id="ARBA00022798"/>
    </source>
</evidence>
<dbReference type="GO" id="GO:0005524">
    <property type="term" value="F:ATP binding"/>
    <property type="evidence" value="ECO:0007669"/>
    <property type="project" value="UniProtKB-KW"/>
</dbReference>
<dbReference type="RefSeq" id="WP_044252475.1">
    <property type="nucleotide sequence ID" value="NZ_ASRX01000142.1"/>
</dbReference>